<reference evidence="16 17" key="1">
    <citation type="submission" date="2019-03" db="EMBL/GenBank/DDBJ databases">
        <title>Genomic Encyclopedia of Type Strains, Phase IV (KMG-IV): sequencing the most valuable type-strain genomes for metagenomic binning, comparative biology and taxonomic classification.</title>
        <authorList>
            <person name="Goeker M."/>
        </authorList>
    </citation>
    <scope>NUCLEOTIDE SEQUENCE [LARGE SCALE GENOMIC DNA]</scope>
    <source>
        <strain evidence="16 17">DSM 24176</strain>
    </source>
</reference>
<feature type="domain" description="4Fe-4S ferredoxin-type" evidence="15">
    <location>
        <begin position="337"/>
        <end position="364"/>
    </location>
</feature>
<dbReference type="GO" id="GO:0002058">
    <property type="term" value="F:uracil binding"/>
    <property type="evidence" value="ECO:0007669"/>
    <property type="project" value="TreeGrafter"/>
</dbReference>
<dbReference type="InterPro" id="IPR001295">
    <property type="entry name" value="Dihydroorotate_DH_CS"/>
</dbReference>
<dbReference type="GO" id="GO:0006210">
    <property type="term" value="P:thymine catabolic process"/>
    <property type="evidence" value="ECO:0007669"/>
    <property type="project" value="TreeGrafter"/>
</dbReference>
<comment type="subunit">
    <text evidence="13">Heterotetramer of 2 PreA and 2 PreT subunits.</text>
</comment>
<evidence type="ECO:0000256" key="8">
    <source>
        <dbReference type="ARBA" id="ARBA00030119"/>
    </source>
</evidence>
<dbReference type="PANTHER" id="PTHR43073:SF2">
    <property type="entry name" value="DIHYDROPYRIMIDINE DEHYDROGENASE [NADP(+)]"/>
    <property type="match status" value="1"/>
</dbReference>
<dbReference type="Proteomes" id="UP000294545">
    <property type="component" value="Unassembled WGS sequence"/>
</dbReference>
<dbReference type="GO" id="GO:0005737">
    <property type="term" value="C:cytoplasm"/>
    <property type="evidence" value="ECO:0007669"/>
    <property type="project" value="InterPro"/>
</dbReference>
<comment type="catalytic activity">
    <reaction evidence="11">
        <text>5,6-dihydrouracil + NAD(+) = uracil + NADH + H(+)</text>
        <dbReference type="Rhea" id="RHEA:20189"/>
        <dbReference type="ChEBI" id="CHEBI:15378"/>
        <dbReference type="ChEBI" id="CHEBI:15901"/>
        <dbReference type="ChEBI" id="CHEBI:17568"/>
        <dbReference type="ChEBI" id="CHEBI:57540"/>
        <dbReference type="ChEBI" id="CHEBI:57945"/>
        <dbReference type="EC" id="1.3.1.1"/>
    </reaction>
</comment>
<keyword evidence="4" id="KW-0479">Metal-binding</keyword>
<evidence type="ECO:0000256" key="13">
    <source>
        <dbReference type="ARBA" id="ARBA00049714"/>
    </source>
</evidence>
<dbReference type="EMBL" id="SMGQ01000011">
    <property type="protein sequence ID" value="TCK97752.1"/>
    <property type="molecule type" value="Genomic_DNA"/>
</dbReference>
<dbReference type="SUPFAM" id="SSF54862">
    <property type="entry name" value="4Fe-4S ferredoxins"/>
    <property type="match status" value="1"/>
</dbReference>
<keyword evidence="6" id="KW-0408">Iron</keyword>
<dbReference type="EC" id="1.3.1.1" evidence="14"/>
<evidence type="ECO:0000256" key="6">
    <source>
        <dbReference type="ARBA" id="ARBA00023004"/>
    </source>
</evidence>
<dbReference type="Gene3D" id="3.30.70.20">
    <property type="match status" value="1"/>
</dbReference>
<evidence type="ECO:0000256" key="11">
    <source>
        <dbReference type="ARBA" id="ARBA00048792"/>
    </source>
</evidence>
<evidence type="ECO:0000313" key="16">
    <source>
        <dbReference type="EMBL" id="TCK97752.1"/>
    </source>
</evidence>
<evidence type="ECO:0000256" key="2">
    <source>
        <dbReference type="ARBA" id="ARBA00004725"/>
    </source>
</evidence>
<accession>A0A4R1MYY4</accession>
<dbReference type="InterPro" id="IPR017900">
    <property type="entry name" value="4Fe4S_Fe_S_CS"/>
</dbReference>
<dbReference type="AlphaFoldDB" id="A0A4R1MYY4"/>
<dbReference type="GO" id="GO:0004159">
    <property type="term" value="F:dihydropyrimidine dehydrogenase (NAD+) activity"/>
    <property type="evidence" value="ECO:0007669"/>
    <property type="project" value="UniProtKB-EC"/>
</dbReference>
<dbReference type="GO" id="GO:0044205">
    <property type="term" value="P:'de novo' UMP biosynthetic process"/>
    <property type="evidence" value="ECO:0007669"/>
    <property type="project" value="UniProtKB-UniPathway"/>
</dbReference>
<evidence type="ECO:0000259" key="15">
    <source>
        <dbReference type="PROSITE" id="PS51379"/>
    </source>
</evidence>
<name>A0A4R1MYY4_9FIRM</name>
<proteinExistence type="inferred from homology"/>
<dbReference type="GO" id="GO:0006207">
    <property type="term" value="P:'de novo' pyrimidine nucleobase biosynthetic process"/>
    <property type="evidence" value="ECO:0007669"/>
    <property type="project" value="InterPro"/>
</dbReference>
<dbReference type="Pfam" id="PF12838">
    <property type="entry name" value="Fer4_7"/>
    <property type="match status" value="1"/>
</dbReference>
<dbReference type="Gene3D" id="3.20.20.70">
    <property type="entry name" value="Aldolase class I"/>
    <property type="match status" value="1"/>
</dbReference>
<organism evidence="16 17">
    <name type="scientific">Natranaerovirga hydrolytica</name>
    <dbReference type="NCBI Taxonomy" id="680378"/>
    <lineage>
        <taxon>Bacteria</taxon>
        <taxon>Bacillati</taxon>
        <taxon>Bacillota</taxon>
        <taxon>Clostridia</taxon>
        <taxon>Lachnospirales</taxon>
        <taxon>Natranaerovirgaceae</taxon>
        <taxon>Natranaerovirga</taxon>
    </lineage>
</organism>
<dbReference type="GO" id="GO:0050661">
    <property type="term" value="F:NADP binding"/>
    <property type="evidence" value="ECO:0007669"/>
    <property type="project" value="TreeGrafter"/>
</dbReference>
<evidence type="ECO:0000256" key="12">
    <source>
        <dbReference type="ARBA" id="ARBA00049578"/>
    </source>
</evidence>
<dbReference type="GO" id="GO:0004152">
    <property type="term" value="F:dihydroorotate dehydrogenase activity"/>
    <property type="evidence" value="ECO:0007669"/>
    <property type="project" value="UniProtKB-ARBA"/>
</dbReference>
<dbReference type="InterPro" id="IPR023359">
    <property type="entry name" value="Dihydro_DH_chainA_dom2"/>
</dbReference>
<evidence type="ECO:0000256" key="4">
    <source>
        <dbReference type="ARBA" id="ARBA00022723"/>
    </source>
</evidence>
<comment type="caution">
    <text evidence="16">The sequence shown here is derived from an EMBL/GenBank/DDBJ whole genome shotgun (WGS) entry which is preliminary data.</text>
</comment>
<evidence type="ECO:0000256" key="14">
    <source>
        <dbReference type="ARBA" id="ARBA00049728"/>
    </source>
</evidence>
<sequence>MSQKLKTTICGIDLENPLMPASGPLVGDDEKMLAIAGFKVGAMVTKTISKEGAMVPRPCIYGGRDYIMNAELWSEFEPSQWIDEFLPNVKENMKIPLIISVGYNKEDMALLIPQLDPFADAFEISTHYVGKNLNDIAETVRTIRANTDKPFFMKISPHIPDPIAFAKMVLENGGNGVVAINSLGPTMKIDLNKRQVLVGNELGEVWSSGPAIKPLALALVHRIKKALPQCTVIGVGGIATAQDVIEFLLAGADGVQMLSAAMLQGKDLYKKIIKDLPQTLDQYGFKSIEEVIQTRLKPVDITYTIKNYPQIIKEKCILCKKCEKVCPYFAIKYCDESIYMDESKCFGCGLCQSQCPVKAIENVF</sequence>
<dbReference type="PANTHER" id="PTHR43073">
    <property type="entry name" value="DIHYDROPYRIMIDINE DEHYDROGENASE [NADP(+)]"/>
    <property type="match status" value="1"/>
</dbReference>
<dbReference type="UniPathway" id="UPA00070"/>
<evidence type="ECO:0000256" key="3">
    <source>
        <dbReference type="ARBA" id="ARBA00010804"/>
    </source>
</evidence>
<dbReference type="GO" id="GO:0046872">
    <property type="term" value="F:metal ion binding"/>
    <property type="evidence" value="ECO:0007669"/>
    <property type="project" value="UniProtKB-KW"/>
</dbReference>
<evidence type="ECO:0000256" key="10">
    <source>
        <dbReference type="ARBA" id="ARBA00047685"/>
    </source>
</evidence>
<keyword evidence="5" id="KW-0560">Oxidoreductase</keyword>
<dbReference type="GO" id="GO:0006212">
    <property type="term" value="P:uracil catabolic process"/>
    <property type="evidence" value="ECO:0007669"/>
    <property type="project" value="TreeGrafter"/>
</dbReference>
<comment type="pathway">
    <text evidence="2">Pyrimidine metabolism; UMP biosynthesis via de novo pathway.</text>
</comment>
<dbReference type="PROSITE" id="PS00198">
    <property type="entry name" value="4FE4S_FER_1"/>
    <property type="match status" value="2"/>
</dbReference>
<dbReference type="Pfam" id="PF01180">
    <property type="entry name" value="DHO_dh"/>
    <property type="match status" value="1"/>
</dbReference>
<evidence type="ECO:0000256" key="9">
    <source>
        <dbReference type="ARBA" id="ARBA00032722"/>
    </source>
</evidence>
<dbReference type="Gene3D" id="2.30.26.10">
    <property type="entry name" value="Dihydroorotate Dehydrogenase A, chain A, domain 2"/>
    <property type="match status" value="1"/>
</dbReference>
<dbReference type="SUPFAM" id="SSF51395">
    <property type="entry name" value="FMN-linked oxidoreductases"/>
    <property type="match status" value="1"/>
</dbReference>
<dbReference type="InterPro" id="IPR017896">
    <property type="entry name" value="4Fe4S_Fe-S-bd"/>
</dbReference>
<dbReference type="PROSITE" id="PS00912">
    <property type="entry name" value="DHODEHASE_2"/>
    <property type="match status" value="1"/>
</dbReference>
<dbReference type="RefSeq" id="WP_132279039.1">
    <property type="nucleotide sequence ID" value="NZ_SMGQ01000011.1"/>
</dbReference>
<evidence type="ECO:0000256" key="1">
    <source>
        <dbReference type="ARBA" id="ARBA00001917"/>
    </source>
</evidence>
<keyword evidence="17" id="KW-1185">Reference proteome</keyword>
<comment type="function">
    <text evidence="12">Involved in pyrimidine base degradation. Catalyzes physiologically the reduction of uracil to 5,6-dihydrouracil (DHU) by using NADH as a specific cosubstrate. It also catalyzes the reverse reaction and the reduction of thymine to 5,6-dihydrothymine (DHT).</text>
</comment>
<feature type="domain" description="4Fe-4S ferredoxin-type" evidence="15">
    <location>
        <begin position="307"/>
        <end position="336"/>
    </location>
</feature>
<comment type="catalytic activity">
    <reaction evidence="10">
        <text>5,6-dihydrothymine + NAD(+) = thymine + NADH + H(+)</text>
        <dbReference type="Rhea" id="RHEA:28791"/>
        <dbReference type="ChEBI" id="CHEBI:15378"/>
        <dbReference type="ChEBI" id="CHEBI:17821"/>
        <dbReference type="ChEBI" id="CHEBI:27468"/>
        <dbReference type="ChEBI" id="CHEBI:57540"/>
        <dbReference type="ChEBI" id="CHEBI:57945"/>
        <dbReference type="EC" id="1.3.1.1"/>
    </reaction>
</comment>
<comment type="cofactor">
    <cofactor evidence="1">
        <name>FMN</name>
        <dbReference type="ChEBI" id="CHEBI:58210"/>
    </cofactor>
</comment>
<dbReference type="OrthoDB" id="9794954at2"/>
<dbReference type="InterPro" id="IPR013785">
    <property type="entry name" value="Aldolase_TIM"/>
</dbReference>
<protein>
    <recommendedName>
        <fullName evidence="14">dihydrouracil dehydrogenase (NAD(+))</fullName>
        <ecNumber evidence="14">1.3.1.1</ecNumber>
    </recommendedName>
    <alternativeName>
        <fullName evidence="9">Dihydrothymine dehydrogenase</fullName>
    </alternativeName>
    <alternativeName>
        <fullName evidence="8">Dihydrouracil dehydrogenase</fullName>
    </alternativeName>
</protein>
<dbReference type="PROSITE" id="PS51379">
    <property type="entry name" value="4FE4S_FER_2"/>
    <property type="match status" value="2"/>
</dbReference>
<evidence type="ECO:0000256" key="7">
    <source>
        <dbReference type="ARBA" id="ARBA00023014"/>
    </source>
</evidence>
<gene>
    <name evidence="16" type="ORF">EDC19_0154</name>
</gene>
<dbReference type="InterPro" id="IPR005720">
    <property type="entry name" value="Dihydroorotate_DH_cat"/>
</dbReference>
<evidence type="ECO:0000313" key="17">
    <source>
        <dbReference type="Proteomes" id="UP000294545"/>
    </source>
</evidence>
<evidence type="ECO:0000256" key="5">
    <source>
        <dbReference type="ARBA" id="ARBA00023002"/>
    </source>
</evidence>
<comment type="similarity">
    <text evidence="3">Belongs to the dihydropyrimidine dehydrogenase family.</text>
</comment>
<keyword evidence="7" id="KW-0411">Iron-sulfur</keyword>
<dbReference type="GO" id="GO:0051536">
    <property type="term" value="F:iron-sulfur cluster binding"/>
    <property type="evidence" value="ECO:0007669"/>
    <property type="project" value="UniProtKB-KW"/>
</dbReference>